<dbReference type="AlphaFoldDB" id="A0A4P7W6A7"/>
<protein>
    <submittedName>
        <fullName evidence="3">Lipopolysaccharide A protein</fullName>
    </submittedName>
</protein>
<accession>A0A4P7W6A7</accession>
<evidence type="ECO:0000313" key="4">
    <source>
        <dbReference type="Proteomes" id="UP000297149"/>
    </source>
</evidence>
<keyword evidence="1" id="KW-0808">Transferase</keyword>
<dbReference type="PANTHER" id="PTHR12203:SF35">
    <property type="entry name" value="PROTEIN O-GLUCOSYLTRANSFERASE 1"/>
    <property type="match status" value="1"/>
</dbReference>
<dbReference type="KEGG" id="ddb:E7747_15785"/>
<feature type="domain" description="Glycosyl transferase CAP10" evidence="2">
    <location>
        <begin position="95"/>
        <end position="321"/>
    </location>
</feature>
<sequence length="331" mass="39411">MRIRTDFRSLIKGYQRISYYTKNFSRYILPDALFRTIYGLKLKHLSQEELDEIGHRVDYYARCAEGSEVDSRNSVTVGGFRFPWKAKKKHTTYFFDLYECVRCFPQKLRFSYLMGDVAWDLPTPTFAKTRPITQGKSNTVILPLNKVRHFRFINDTRSFREKRDMIVFRNVVRKQPHRELFLEKYIDHPMVDAGQINRDTKNPRFVKPYIPMEDQLDFKFIATIEGNDVATNLKWVMSSNSVAVMPRPRIESWFMEGKLIPDYHYIEIKPDYSDLIEKLEFYIANPEKAEAIIRHAHEYVDRFRDPDRELLIARLTAGRYFRLTGQLPLHP</sequence>
<dbReference type="SMART" id="SM00672">
    <property type="entry name" value="CAP10"/>
    <property type="match status" value="1"/>
</dbReference>
<keyword evidence="4" id="KW-1185">Reference proteome</keyword>
<dbReference type="PANTHER" id="PTHR12203">
    <property type="entry name" value="KDEL LYS-ASP-GLU-LEU CONTAINING - RELATED"/>
    <property type="match status" value="1"/>
</dbReference>
<dbReference type="RefSeq" id="WP_136416953.1">
    <property type="nucleotide sequence ID" value="NZ_CP039396.1"/>
</dbReference>
<evidence type="ECO:0000313" key="3">
    <source>
        <dbReference type="EMBL" id="QCD43583.1"/>
    </source>
</evidence>
<gene>
    <name evidence="3" type="ORF">E7747_15785</name>
</gene>
<reference evidence="4" key="1">
    <citation type="submission" date="2019-02" db="EMBL/GenBank/DDBJ databases">
        <title>Isolation and identification of novel species under the genus Muribaculum.</title>
        <authorList>
            <person name="Miyake S."/>
            <person name="Ding Y."/>
            <person name="Low A."/>
            <person name="Soh M."/>
            <person name="Seedorf H."/>
        </authorList>
    </citation>
    <scope>NUCLEOTIDE SEQUENCE [LARGE SCALE GENOMIC DNA]</scope>
    <source>
        <strain evidence="4">H5</strain>
    </source>
</reference>
<evidence type="ECO:0000256" key="1">
    <source>
        <dbReference type="ARBA" id="ARBA00022679"/>
    </source>
</evidence>
<evidence type="ECO:0000259" key="2">
    <source>
        <dbReference type="SMART" id="SM00672"/>
    </source>
</evidence>
<dbReference type="InterPro" id="IPR051091">
    <property type="entry name" value="O-Glucosyltr/Glycosyltrsf_90"/>
</dbReference>
<proteinExistence type="predicted"/>
<dbReference type="EMBL" id="CP039396">
    <property type="protein sequence ID" value="QCD43583.1"/>
    <property type="molecule type" value="Genomic_DNA"/>
</dbReference>
<dbReference type="Proteomes" id="UP000297149">
    <property type="component" value="Chromosome"/>
</dbReference>
<name>A0A4P7W6A7_9BACT</name>
<dbReference type="InterPro" id="IPR006598">
    <property type="entry name" value="CAP10"/>
</dbReference>
<organism evidence="3 4">
    <name type="scientific">Duncaniella dubosii</name>
    <dbReference type="NCBI Taxonomy" id="2518971"/>
    <lineage>
        <taxon>Bacteria</taxon>
        <taxon>Pseudomonadati</taxon>
        <taxon>Bacteroidota</taxon>
        <taxon>Bacteroidia</taxon>
        <taxon>Bacteroidales</taxon>
        <taxon>Muribaculaceae</taxon>
        <taxon>Duncaniella</taxon>
    </lineage>
</organism>
<dbReference type="Pfam" id="PF05686">
    <property type="entry name" value="Glyco_transf_90"/>
    <property type="match status" value="1"/>
</dbReference>
<dbReference type="GO" id="GO:0016740">
    <property type="term" value="F:transferase activity"/>
    <property type="evidence" value="ECO:0007669"/>
    <property type="project" value="UniProtKB-KW"/>
</dbReference>